<evidence type="ECO:0000313" key="8">
    <source>
        <dbReference type="Proteomes" id="UP000819052"/>
    </source>
</evidence>
<dbReference type="EMBL" id="VVIW01000023">
    <property type="protein sequence ID" value="NHZ43810.1"/>
    <property type="molecule type" value="Genomic_DNA"/>
</dbReference>
<dbReference type="SMART" id="SM00304">
    <property type="entry name" value="HAMP"/>
    <property type="match status" value="1"/>
</dbReference>
<dbReference type="Pfam" id="PF00672">
    <property type="entry name" value="HAMP"/>
    <property type="match status" value="1"/>
</dbReference>
<evidence type="ECO:0000313" key="7">
    <source>
        <dbReference type="EMBL" id="NHZ43810.1"/>
    </source>
</evidence>
<gene>
    <name evidence="7" type="ORF">F1609_27115</name>
</gene>
<evidence type="ECO:0000259" key="5">
    <source>
        <dbReference type="PROSITE" id="PS50111"/>
    </source>
</evidence>
<keyword evidence="4" id="KW-1133">Transmembrane helix</keyword>
<dbReference type="InterPro" id="IPR004090">
    <property type="entry name" value="Chemotax_Me-accpt_rcpt"/>
</dbReference>
<dbReference type="CDD" id="cd11386">
    <property type="entry name" value="MCP_signal"/>
    <property type="match status" value="1"/>
</dbReference>
<keyword evidence="4" id="KW-0812">Transmembrane</keyword>
<dbReference type="InterPro" id="IPR051310">
    <property type="entry name" value="MCP_chemotaxis"/>
</dbReference>
<feature type="domain" description="Methyl-accepting transducer" evidence="5">
    <location>
        <begin position="398"/>
        <end position="627"/>
    </location>
</feature>
<keyword evidence="1" id="KW-0488">Methylation</keyword>
<dbReference type="InterPro" id="IPR004089">
    <property type="entry name" value="MCPsignal_dom"/>
</dbReference>
<evidence type="ECO:0000256" key="3">
    <source>
        <dbReference type="PROSITE-ProRule" id="PRU00284"/>
    </source>
</evidence>
<name>A0ABX0MFW4_9BURK</name>
<comment type="similarity">
    <text evidence="2">Belongs to the methyl-accepting chemotaxis (MCP) protein family.</text>
</comment>
<dbReference type="Pfam" id="PF00015">
    <property type="entry name" value="MCPsignal"/>
    <property type="match status" value="1"/>
</dbReference>
<dbReference type="Gene3D" id="1.10.287.950">
    <property type="entry name" value="Methyl-accepting chemotaxis protein"/>
    <property type="match status" value="1"/>
</dbReference>
<feature type="domain" description="HAMP" evidence="6">
    <location>
        <begin position="341"/>
        <end position="393"/>
    </location>
</feature>
<comment type="caution">
    <text evidence="7">The sequence shown here is derived from an EMBL/GenBank/DDBJ whole genome shotgun (WGS) entry which is preliminary data.</text>
</comment>
<dbReference type="SMART" id="SM00283">
    <property type="entry name" value="MA"/>
    <property type="match status" value="1"/>
</dbReference>
<keyword evidence="4" id="KW-0472">Membrane</keyword>
<feature type="transmembrane region" description="Helical" evidence="4">
    <location>
        <begin position="12"/>
        <end position="35"/>
    </location>
</feature>
<dbReference type="SUPFAM" id="SSF58104">
    <property type="entry name" value="Methyl-accepting chemotaxis protein (MCP) signaling domain"/>
    <property type="match status" value="1"/>
</dbReference>
<accession>A0ABX0MFW4</accession>
<protein>
    <submittedName>
        <fullName evidence="7">HAMP domain-containing protein</fullName>
    </submittedName>
</protein>
<proteinExistence type="inferred from homology"/>
<dbReference type="Proteomes" id="UP000819052">
    <property type="component" value="Unassembled WGS sequence"/>
</dbReference>
<reference evidence="7 8" key="1">
    <citation type="submission" date="2019-09" db="EMBL/GenBank/DDBJ databases">
        <title>Taxonomy of Antarctic Massilia spp.: description of Massilia rubra sp. nov., Massilia aquatica sp. nov., Massilia mucilaginosa sp. nov., Massilia frigida sp. nov. isolated from streams, lakes and regoliths.</title>
        <authorList>
            <person name="Holochova P."/>
            <person name="Sedlacek I."/>
            <person name="Kralova S."/>
            <person name="Maslanova I."/>
            <person name="Busse H.-J."/>
            <person name="Stankova E."/>
            <person name="Vrbovska V."/>
            <person name="Kovarovic V."/>
            <person name="Bartak M."/>
            <person name="Svec P."/>
            <person name="Pantucek R."/>
        </authorList>
    </citation>
    <scope>NUCLEOTIDE SEQUENCE [LARGE SCALE GENOMIC DNA]</scope>
    <source>
        <strain evidence="7 8">CCM 8693</strain>
    </source>
</reference>
<evidence type="ECO:0000256" key="2">
    <source>
        <dbReference type="ARBA" id="ARBA00029447"/>
    </source>
</evidence>
<organism evidence="7 8">
    <name type="scientific">Massilia aquatica</name>
    <dbReference type="NCBI Taxonomy" id="2609000"/>
    <lineage>
        <taxon>Bacteria</taxon>
        <taxon>Pseudomonadati</taxon>
        <taxon>Pseudomonadota</taxon>
        <taxon>Betaproteobacteria</taxon>
        <taxon>Burkholderiales</taxon>
        <taxon>Oxalobacteraceae</taxon>
        <taxon>Telluria group</taxon>
        <taxon>Massilia</taxon>
    </lineage>
</organism>
<evidence type="ECO:0000259" key="6">
    <source>
        <dbReference type="PROSITE" id="PS50885"/>
    </source>
</evidence>
<dbReference type="InterPro" id="IPR003660">
    <property type="entry name" value="HAMP_dom"/>
</dbReference>
<dbReference type="RefSeq" id="WP_167079925.1">
    <property type="nucleotide sequence ID" value="NZ_VVIW01000023.1"/>
</dbReference>
<evidence type="ECO:0000256" key="4">
    <source>
        <dbReference type="SAM" id="Phobius"/>
    </source>
</evidence>
<dbReference type="PRINTS" id="PR00260">
    <property type="entry name" value="CHEMTRNSDUCR"/>
</dbReference>
<keyword evidence="3" id="KW-0807">Transducer</keyword>
<evidence type="ECO:0000256" key="1">
    <source>
        <dbReference type="ARBA" id="ARBA00022481"/>
    </source>
</evidence>
<dbReference type="PANTHER" id="PTHR43531">
    <property type="entry name" value="PROTEIN ICFG"/>
    <property type="match status" value="1"/>
</dbReference>
<dbReference type="PANTHER" id="PTHR43531:SF14">
    <property type="entry name" value="METHYL-ACCEPTING CHEMOTAXIS PROTEIN I-RELATED"/>
    <property type="match status" value="1"/>
</dbReference>
<sequence length="678" mass="71452">MAAQSFLGKLKVWHTYLILSAIGIVVASIPTYLYFKEAAKGLTAYSSEQAGMPGVDSMLRVIQLTQQHRGLSALVLSGTREADDKRAAKQHEAEAAFAAVDGLIARIGDPAIGMRWSEPRREWDALRAGVAAKSVTAAHSYAAHTALLAKVLKVNELIGDYYGLSLDPDKDSYQLIQAMYYQLPYLTEELGQLRAKGAGLLGKKDASQEERQIISSMIGKINDRVLQTTNAFGKAAIYNPAIGASLAPQMDEAVALAATITGLATEQILKPETLAYSASEYVAAATRAIDAQFVLNSAAKANLDAMFVAKIGNFHTERWTMLGVMLALLGAAGWFTVLVTRAVTGPLNNAVAVAQSVASGNLVNEFDVGADNEVGKMLRALKDMNDSLRGIVGDVRVSIENISAATRDIASGNNDVSSRLESQASNLEETASSMEELTSTVRQNADNAHQANQLVLGASAAATKGAAVVSQVVRTMSDINDGSRKIVDIISVIDGIAFQTNILALNAAVEAARAGEQGRGFAVVASEVRNLAQRSASAAKEIKVLINHSVDRVEAGNVLASDAGSAMGEILNSVTRITSIMAEIAVASAEQGAGIEQINHAVTQMDDMTQQNAALVEQTAAASSSLQEQAATLVQAMSIFTLGNETAQAGLRTGAPLRVAAVPPRRLEGAGQRQLKHA</sequence>
<dbReference type="PROSITE" id="PS50885">
    <property type="entry name" value="HAMP"/>
    <property type="match status" value="1"/>
</dbReference>
<keyword evidence="8" id="KW-1185">Reference proteome</keyword>
<dbReference type="PROSITE" id="PS50111">
    <property type="entry name" value="CHEMOTAXIS_TRANSDUC_2"/>
    <property type="match status" value="1"/>
</dbReference>